<evidence type="ECO:0000313" key="3">
    <source>
        <dbReference type="Proteomes" id="UP001214170"/>
    </source>
</evidence>
<dbReference type="RefSeq" id="WP_278072174.1">
    <property type="nucleotide sequence ID" value="NZ_CP121261.1"/>
</dbReference>
<keyword evidence="1" id="KW-0812">Transmembrane</keyword>
<accession>A0ABY8H284</accession>
<sequence length="123" mass="13310">MSSMYSPQILVALFVLLLAVAIPLVTIVVQLFRLAQWASQGDPATRGEPPRFTGPVLALLFSALAASDFTGIEPLRSIAEHNPVPLAARAYFTVAMLVLAVLSWAYGGAVMDRLLRRLGFKRA</sequence>
<feature type="transmembrane region" description="Helical" evidence="1">
    <location>
        <begin position="90"/>
        <end position="111"/>
    </location>
</feature>
<keyword evidence="1" id="KW-0472">Membrane</keyword>
<proteinExistence type="predicted"/>
<feature type="transmembrane region" description="Helical" evidence="1">
    <location>
        <begin position="52"/>
        <end position="70"/>
    </location>
</feature>
<organism evidence="2 3">
    <name type="scientific">Achromobacter spanius</name>
    <dbReference type="NCBI Taxonomy" id="217203"/>
    <lineage>
        <taxon>Bacteria</taxon>
        <taxon>Pseudomonadati</taxon>
        <taxon>Pseudomonadota</taxon>
        <taxon>Betaproteobacteria</taxon>
        <taxon>Burkholderiales</taxon>
        <taxon>Alcaligenaceae</taxon>
        <taxon>Achromobacter</taxon>
    </lineage>
</organism>
<reference evidence="2 3" key="1">
    <citation type="submission" date="2023-03" db="EMBL/GenBank/DDBJ databases">
        <title>Achromobacter spanius LIG8.</title>
        <authorList>
            <person name="Shrestha S."/>
        </authorList>
    </citation>
    <scope>NUCLEOTIDE SEQUENCE [LARGE SCALE GENOMIC DNA]</scope>
    <source>
        <strain evidence="2 3">LIG8</strain>
    </source>
</reference>
<gene>
    <name evidence="2" type="ORF">P8T11_14295</name>
</gene>
<name>A0ABY8H284_9BURK</name>
<feature type="transmembrane region" description="Helical" evidence="1">
    <location>
        <begin position="12"/>
        <end position="32"/>
    </location>
</feature>
<dbReference type="Proteomes" id="UP001214170">
    <property type="component" value="Chromosome"/>
</dbReference>
<protein>
    <submittedName>
        <fullName evidence="2">Uncharacterized protein</fullName>
    </submittedName>
</protein>
<keyword evidence="3" id="KW-1185">Reference proteome</keyword>
<evidence type="ECO:0000313" key="2">
    <source>
        <dbReference type="EMBL" id="WFP10970.1"/>
    </source>
</evidence>
<evidence type="ECO:0000256" key="1">
    <source>
        <dbReference type="SAM" id="Phobius"/>
    </source>
</evidence>
<dbReference type="EMBL" id="CP121261">
    <property type="protein sequence ID" value="WFP10970.1"/>
    <property type="molecule type" value="Genomic_DNA"/>
</dbReference>
<keyword evidence="1" id="KW-1133">Transmembrane helix</keyword>